<dbReference type="Proteomes" id="UP001055811">
    <property type="component" value="Linkage Group LG05"/>
</dbReference>
<name>A0ACB9CVP4_CICIN</name>
<accession>A0ACB9CVP4</accession>
<gene>
    <name evidence="1" type="ORF">L2E82_28419</name>
</gene>
<comment type="caution">
    <text evidence="1">The sequence shown here is derived from an EMBL/GenBank/DDBJ whole genome shotgun (WGS) entry which is preliminary data.</text>
</comment>
<protein>
    <submittedName>
        <fullName evidence="1">Uncharacterized protein</fullName>
    </submittedName>
</protein>
<proteinExistence type="predicted"/>
<dbReference type="EMBL" id="CM042013">
    <property type="protein sequence ID" value="KAI3738389.1"/>
    <property type="molecule type" value="Genomic_DNA"/>
</dbReference>
<sequence>MSWIASVVFYTEYLPIGTPTTALLNRTPPSVNPFKIKSDYVKRPISEQGFKFIFEKMKELEITTLEFNPYGVRMSEISEFAKPFPYRSGYIAQIQYLVDWEESGPEAANQHLNLTRMIKYINGGLLENTPMKFL</sequence>
<evidence type="ECO:0000313" key="1">
    <source>
        <dbReference type="EMBL" id="KAI3738389.1"/>
    </source>
</evidence>
<keyword evidence="2" id="KW-1185">Reference proteome</keyword>
<reference evidence="1 2" key="2">
    <citation type="journal article" date="2022" name="Mol. Ecol. Resour.">
        <title>The genomes of chicory, endive, great burdock and yacon provide insights into Asteraceae paleo-polyploidization history and plant inulin production.</title>
        <authorList>
            <person name="Fan W."/>
            <person name="Wang S."/>
            <person name="Wang H."/>
            <person name="Wang A."/>
            <person name="Jiang F."/>
            <person name="Liu H."/>
            <person name="Zhao H."/>
            <person name="Xu D."/>
            <person name="Zhang Y."/>
        </authorList>
    </citation>
    <scope>NUCLEOTIDE SEQUENCE [LARGE SCALE GENOMIC DNA]</scope>
    <source>
        <strain evidence="2">cv. Punajuju</strain>
        <tissue evidence="1">Leaves</tissue>
    </source>
</reference>
<organism evidence="1 2">
    <name type="scientific">Cichorium intybus</name>
    <name type="common">Chicory</name>
    <dbReference type="NCBI Taxonomy" id="13427"/>
    <lineage>
        <taxon>Eukaryota</taxon>
        <taxon>Viridiplantae</taxon>
        <taxon>Streptophyta</taxon>
        <taxon>Embryophyta</taxon>
        <taxon>Tracheophyta</taxon>
        <taxon>Spermatophyta</taxon>
        <taxon>Magnoliopsida</taxon>
        <taxon>eudicotyledons</taxon>
        <taxon>Gunneridae</taxon>
        <taxon>Pentapetalae</taxon>
        <taxon>asterids</taxon>
        <taxon>campanulids</taxon>
        <taxon>Asterales</taxon>
        <taxon>Asteraceae</taxon>
        <taxon>Cichorioideae</taxon>
        <taxon>Cichorieae</taxon>
        <taxon>Cichoriinae</taxon>
        <taxon>Cichorium</taxon>
    </lineage>
</organism>
<evidence type="ECO:0000313" key="2">
    <source>
        <dbReference type="Proteomes" id="UP001055811"/>
    </source>
</evidence>
<reference evidence="2" key="1">
    <citation type="journal article" date="2022" name="Mol. Ecol. Resour.">
        <title>The genomes of chicory, endive, great burdock and yacon provide insights into Asteraceae palaeo-polyploidization history and plant inulin production.</title>
        <authorList>
            <person name="Fan W."/>
            <person name="Wang S."/>
            <person name="Wang H."/>
            <person name="Wang A."/>
            <person name="Jiang F."/>
            <person name="Liu H."/>
            <person name="Zhao H."/>
            <person name="Xu D."/>
            <person name="Zhang Y."/>
        </authorList>
    </citation>
    <scope>NUCLEOTIDE SEQUENCE [LARGE SCALE GENOMIC DNA]</scope>
    <source>
        <strain evidence="2">cv. Punajuju</strain>
    </source>
</reference>